<protein>
    <submittedName>
        <fullName evidence="1">Uncharacterized protein</fullName>
    </submittedName>
</protein>
<dbReference type="AlphaFoldDB" id="A0AA36CM64"/>
<evidence type="ECO:0000313" key="2">
    <source>
        <dbReference type="Proteomes" id="UP001177023"/>
    </source>
</evidence>
<feature type="non-terminal residue" evidence="1">
    <location>
        <position position="1"/>
    </location>
</feature>
<dbReference type="Proteomes" id="UP001177023">
    <property type="component" value="Unassembled WGS sequence"/>
</dbReference>
<comment type="caution">
    <text evidence="1">The sequence shown here is derived from an EMBL/GenBank/DDBJ whole genome shotgun (WGS) entry which is preliminary data.</text>
</comment>
<evidence type="ECO:0000313" key="1">
    <source>
        <dbReference type="EMBL" id="CAJ0570501.1"/>
    </source>
</evidence>
<keyword evidence="2" id="KW-1185">Reference proteome</keyword>
<proteinExistence type="predicted"/>
<sequence length="353" mass="38884">MSELEPQILLPSFQELLRRLARARRAADDAKQRMLTEEILAAITYGQVHRGSAEREAALLTYWERRKPSWAGPLPTPRFAPVDYPIIDQQAEMDGRLEAAINTAEEASRAPSTLAARKAALNLYVDGRREFLQTEVARTQAELSAAEAELYSWGNDRDQSRVKYQRFFIAAFGECAIQLRTTEEDIASRLPAEVELPPIRAIRWALPIAPAAHHPGVRGDDDTVTAAVNSPIPALVGPDEPEVAARDRRPEDPVAPIRRTVGRPSTRSVGDCVWCLKKNTILTSALGAAVCLKCADRFRHAVLETTEAADCAGCDPASPCLQCIRRQGEELGLKAALYRPRKQRAAGHPGVNE</sequence>
<accession>A0AA36CM64</accession>
<reference evidence="1" key="1">
    <citation type="submission" date="2023-06" db="EMBL/GenBank/DDBJ databases">
        <authorList>
            <person name="Delattre M."/>
        </authorList>
    </citation>
    <scope>NUCLEOTIDE SEQUENCE</scope>
    <source>
        <strain evidence="1">AF72</strain>
    </source>
</reference>
<dbReference type="EMBL" id="CATQJA010002353">
    <property type="protein sequence ID" value="CAJ0570501.1"/>
    <property type="molecule type" value="Genomic_DNA"/>
</dbReference>
<gene>
    <name evidence="1" type="ORF">MSPICULIGERA_LOCUS8938</name>
</gene>
<organism evidence="1 2">
    <name type="scientific">Mesorhabditis spiculigera</name>
    <dbReference type="NCBI Taxonomy" id="96644"/>
    <lineage>
        <taxon>Eukaryota</taxon>
        <taxon>Metazoa</taxon>
        <taxon>Ecdysozoa</taxon>
        <taxon>Nematoda</taxon>
        <taxon>Chromadorea</taxon>
        <taxon>Rhabditida</taxon>
        <taxon>Rhabditina</taxon>
        <taxon>Rhabditomorpha</taxon>
        <taxon>Rhabditoidea</taxon>
        <taxon>Rhabditidae</taxon>
        <taxon>Mesorhabditinae</taxon>
        <taxon>Mesorhabditis</taxon>
    </lineage>
</organism>
<name>A0AA36CM64_9BILA</name>